<dbReference type="EMBL" id="VDUZ01000023">
    <property type="protein sequence ID" value="TXL73661.1"/>
    <property type="molecule type" value="Genomic_DNA"/>
</dbReference>
<reference evidence="2 3" key="1">
    <citation type="submission" date="2019-06" db="EMBL/GenBank/DDBJ databases">
        <title>New taxonomy in bacterial strain CC-CFT640, isolated from vineyard.</title>
        <authorList>
            <person name="Lin S.-Y."/>
            <person name="Tsai C.-F."/>
            <person name="Young C.-C."/>
        </authorList>
    </citation>
    <scope>NUCLEOTIDE SEQUENCE [LARGE SCALE GENOMIC DNA]</scope>
    <source>
        <strain evidence="2 3">CC-CFT640</strain>
    </source>
</reference>
<feature type="chain" id="PRO_5023148746" description="Transglutaminase domain-containing protein" evidence="1">
    <location>
        <begin position="33"/>
        <end position="320"/>
    </location>
</feature>
<gene>
    <name evidence="2" type="ORF">FHP25_19810</name>
</gene>
<proteinExistence type="predicted"/>
<dbReference type="AlphaFoldDB" id="A0A5C8PIM0"/>
<keyword evidence="1" id="KW-0732">Signal</keyword>
<evidence type="ECO:0000256" key="1">
    <source>
        <dbReference type="SAM" id="SignalP"/>
    </source>
</evidence>
<accession>A0A5C8PIM0</accession>
<name>A0A5C8PIM0_9HYPH</name>
<protein>
    <recommendedName>
        <fullName evidence="4">Transglutaminase domain-containing protein</fullName>
    </recommendedName>
</protein>
<evidence type="ECO:0000313" key="3">
    <source>
        <dbReference type="Proteomes" id="UP000321638"/>
    </source>
</evidence>
<feature type="signal peptide" evidence="1">
    <location>
        <begin position="1"/>
        <end position="32"/>
    </location>
</feature>
<dbReference type="Proteomes" id="UP000321638">
    <property type="component" value="Unassembled WGS sequence"/>
</dbReference>
<comment type="caution">
    <text evidence="2">The sequence shown here is derived from an EMBL/GenBank/DDBJ whole genome shotgun (WGS) entry which is preliminary data.</text>
</comment>
<keyword evidence="3" id="KW-1185">Reference proteome</keyword>
<organism evidence="2 3">
    <name type="scientific">Vineibacter terrae</name>
    <dbReference type="NCBI Taxonomy" id="2586908"/>
    <lineage>
        <taxon>Bacteria</taxon>
        <taxon>Pseudomonadati</taxon>
        <taxon>Pseudomonadota</taxon>
        <taxon>Alphaproteobacteria</taxon>
        <taxon>Hyphomicrobiales</taxon>
        <taxon>Vineibacter</taxon>
    </lineage>
</organism>
<evidence type="ECO:0008006" key="4">
    <source>
        <dbReference type="Google" id="ProtNLM"/>
    </source>
</evidence>
<dbReference type="RefSeq" id="WP_178133647.1">
    <property type="nucleotide sequence ID" value="NZ_VDUZ01000023.1"/>
</dbReference>
<sequence length="320" mass="33950">MGTGLRGGRIGRVAAAAALGAMLACGASPASAQQSAFSWRPAGSDVQFSYAFKDAGGAARSLSFPLPSAAIDAAMALFRDYSMPNLYGHIQAALEREARRAGVTVQTIPRGGGVSFVVLADSTARREAFEARLDGIIEAARQEWLRKHARRAVGDAIHMDYPEAALRYVAALRPVAGALSAQTGGLDERARLARALSFVQAIPYDDLISPLTTGGIEFAPPPAMFKLNRGDCDSKTVALAAILRTLTPARRLLFVVLPQHVALAVDLPPQEGDVTIAHGGHPWVMLEPTGPAVVPPGQIAPSTAWYIERPGEITFFEMKE</sequence>
<evidence type="ECO:0000313" key="2">
    <source>
        <dbReference type="EMBL" id="TXL73661.1"/>
    </source>
</evidence>
<dbReference type="PROSITE" id="PS51257">
    <property type="entry name" value="PROKAR_LIPOPROTEIN"/>
    <property type="match status" value="1"/>
</dbReference>